<dbReference type="Pfam" id="PF00551">
    <property type="entry name" value="Formyl_trans_N"/>
    <property type="match status" value="1"/>
</dbReference>
<dbReference type="EMBL" id="JACVFC010000001">
    <property type="protein sequence ID" value="MBC9931436.1"/>
    <property type="molecule type" value="Genomic_DNA"/>
</dbReference>
<feature type="binding site" evidence="6">
    <location>
        <position position="58"/>
    </location>
    <ligand>
        <name>(6R)-10-formyltetrahydrofolate</name>
        <dbReference type="ChEBI" id="CHEBI:195366"/>
    </ligand>
</feature>
<gene>
    <name evidence="6 8" type="primary">purN</name>
    <name evidence="8" type="ORF">ICL07_13675</name>
</gene>
<comment type="pathway">
    <text evidence="1 6">Purine metabolism; IMP biosynthesis via de novo pathway; N(2)-formyl-N(1)-(5-phospho-D-ribosyl)glycinamide from N(1)-(5-phospho-D-ribosyl)glycinamide (10-formyl THF route): step 1/1.</text>
</comment>
<keyword evidence="9" id="KW-1185">Reference proteome</keyword>
<dbReference type="HAMAP" id="MF_01930">
    <property type="entry name" value="PurN"/>
    <property type="match status" value="1"/>
</dbReference>
<comment type="caution">
    <text evidence="8">The sequence shown here is derived from an EMBL/GenBank/DDBJ whole genome shotgun (WGS) entry which is preliminary data.</text>
</comment>
<reference evidence="8 9" key="1">
    <citation type="submission" date="2020-09" db="EMBL/GenBank/DDBJ databases">
        <title>Genome sequences of type strains of Chitinophaga qingshengii and Chitinophaga varians.</title>
        <authorList>
            <person name="Kittiwongwattana C."/>
        </authorList>
    </citation>
    <scope>NUCLEOTIDE SEQUENCE [LARGE SCALE GENOMIC DNA]</scope>
    <source>
        <strain evidence="8 9">JCM 30026</strain>
    </source>
</reference>
<dbReference type="GO" id="GO:0004644">
    <property type="term" value="F:phosphoribosylglycinamide formyltransferase activity"/>
    <property type="evidence" value="ECO:0007669"/>
    <property type="project" value="UniProtKB-EC"/>
</dbReference>
<comment type="similarity">
    <text evidence="4 6">Belongs to the GART family.</text>
</comment>
<protein>
    <recommendedName>
        <fullName evidence="6">Phosphoribosylglycinamide formyltransferase</fullName>
        <ecNumber evidence="6">2.1.2.2</ecNumber>
    </recommendedName>
    <alternativeName>
        <fullName evidence="6">5'-phosphoribosylglycinamide transformylase</fullName>
    </alternativeName>
    <alternativeName>
        <fullName evidence="6">GAR transformylase</fullName>
        <shortName evidence="6">GART</shortName>
    </alternativeName>
</protein>
<feature type="domain" description="Formyl transferase N-terminal" evidence="7">
    <location>
        <begin position="2"/>
        <end position="180"/>
    </location>
</feature>
<dbReference type="Gene3D" id="3.40.50.170">
    <property type="entry name" value="Formyl transferase, N-terminal domain"/>
    <property type="match status" value="1"/>
</dbReference>
<evidence type="ECO:0000313" key="9">
    <source>
        <dbReference type="Proteomes" id="UP000659124"/>
    </source>
</evidence>
<dbReference type="Proteomes" id="UP000659124">
    <property type="component" value="Unassembled WGS sequence"/>
</dbReference>
<dbReference type="InterPro" id="IPR002376">
    <property type="entry name" value="Formyl_transf_N"/>
</dbReference>
<keyword evidence="3 6" id="KW-0658">Purine biosynthesis</keyword>
<evidence type="ECO:0000256" key="4">
    <source>
        <dbReference type="ARBA" id="ARBA00038440"/>
    </source>
</evidence>
<dbReference type="PANTHER" id="PTHR43369:SF2">
    <property type="entry name" value="PHOSPHORIBOSYLGLYCINAMIDE FORMYLTRANSFERASE"/>
    <property type="match status" value="1"/>
</dbReference>
<feature type="binding site" evidence="6">
    <location>
        <position position="102"/>
    </location>
    <ligand>
        <name>(6R)-10-formyltetrahydrofolate</name>
        <dbReference type="ChEBI" id="CHEBI:195366"/>
    </ligand>
</feature>
<dbReference type="InterPro" id="IPR001555">
    <property type="entry name" value="GART_AS"/>
</dbReference>
<keyword evidence="2 6" id="KW-0808">Transferase</keyword>
<comment type="caution">
    <text evidence="6">Lacks conserved residue(s) required for the propagation of feature annotation.</text>
</comment>
<sequence>MKNIVIFASGAGSNAQKIIDHFRNSDKAKVSLIICNKPGAGVLDIAQREGIPAVLIEKEKFFHTDTYVELLKAQHTDLIVLAGFLWKVPANLVAAFPNQIINIHPALLPKFGGKGMYGHFVHEAVIAAGETESGITIHYVNEKYDDGESILQERCAITAEDTPETVARKVQALEHQWFPVIVERILLK</sequence>
<dbReference type="InterPro" id="IPR036477">
    <property type="entry name" value="Formyl_transf_N_sf"/>
</dbReference>
<dbReference type="CDD" id="cd08645">
    <property type="entry name" value="FMT_core_GART"/>
    <property type="match status" value="1"/>
</dbReference>
<evidence type="ECO:0000256" key="2">
    <source>
        <dbReference type="ARBA" id="ARBA00022679"/>
    </source>
</evidence>
<comment type="catalytic activity">
    <reaction evidence="5 6">
        <text>N(1)-(5-phospho-beta-D-ribosyl)glycinamide + (6R)-10-formyltetrahydrofolate = N(2)-formyl-N(1)-(5-phospho-beta-D-ribosyl)glycinamide + (6S)-5,6,7,8-tetrahydrofolate + H(+)</text>
        <dbReference type="Rhea" id="RHEA:15053"/>
        <dbReference type="ChEBI" id="CHEBI:15378"/>
        <dbReference type="ChEBI" id="CHEBI:57453"/>
        <dbReference type="ChEBI" id="CHEBI:143788"/>
        <dbReference type="ChEBI" id="CHEBI:147286"/>
        <dbReference type="ChEBI" id="CHEBI:195366"/>
        <dbReference type="EC" id="2.1.2.2"/>
    </reaction>
</comment>
<proteinExistence type="inferred from homology"/>
<evidence type="ECO:0000313" key="8">
    <source>
        <dbReference type="EMBL" id="MBC9931436.1"/>
    </source>
</evidence>
<feature type="active site" description="Proton donor" evidence="6">
    <location>
        <position position="104"/>
    </location>
</feature>
<organism evidence="8 9">
    <name type="scientific">Chitinophaga qingshengii</name>
    <dbReference type="NCBI Taxonomy" id="1569794"/>
    <lineage>
        <taxon>Bacteria</taxon>
        <taxon>Pseudomonadati</taxon>
        <taxon>Bacteroidota</taxon>
        <taxon>Chitinophagia</taxon>
        <taxon>Chitinophagales</taxon>
        <taxon>Chitinophagaceae</taxon>
        <taxon>Chitinophaga</taxon>
    </lineage>
</organism>
<evidence type="ECO:0000256" key="1">
    <source>
        <dbReference type="ARBA" id="ARBA00005054"/>
    </source>
</evidence>
<dbReference type="PANTHER" id="PTHR43369">
    <property type="entry name" value="PHOSPHORIBOSYLGLYCINAMIDE FORMYLTRANSFERASE"/>
    <property type="match status" value="1"/>
</dbReference>
<dbReference type="InterPro" id="IPR004607">
    <property type="entry name" value="GART"/>
</dbReference>
<evidence type="ECO:0000256" key="5">
    <source>
        <dbReference type="ARBA" id="ARBA00047664"/>
    </source>
</evidence>
<evidence type="ECO:0000256" key="3">
    <source>
        <dbReference type="ARBA" id="ARBA00022755"/>
    </source>
</evidence>
<feature type="binding site" evidence="6">
    <location>
        <begin position="12"/>
        <end position="14"/>
    </location>
    <ligand>
        <name>N(1)-(5-phospho-beta-D-ribosyl)glycinamide</name>
        <dbReference type="ChEBI" id="CHEBI:143788"/>
    </ligand>
</feature>
<dbReference type="NCBIfam" id="TIGR00639">
    <property type="entry name" value="PurN"/>
    <property type="match status" value="1"/>
</dbReference>
<name>A0ABR7TPJ5_9BACT</name>
<dbReference type="EC" id="2.1.2.2" evidence="6"/>
<feature type="site" description="Raises pKa of active site His" evidence="6">
    <location>
        <position position="145"/>
    </location>
</feature>
<evidence type="ECO:0000256" key="6">
    <source>
        <dbReference type="HAMAP-Rule" id="MF_01930"/>
    </source>
</evidence>
<evidence type="ECO:0000259" key="7">
    <source>
        <dbReference type="Pfam" id="PF00551"/>
    </source>
</evidence>
<dbReference type="RefSeq" id="WP_188088461.1">
    <property type="nucleotide sequence ID" value="NZ_JACVFC010000001.1"/>
</dbReference>
<dbReference type="SUPFAM" id="SSF53328">
    <property type="entry name" value="Formyltransferase"/>
    <property type="match status" value="1"/>
</dbReference>
<comment type="function">
    <text evidence="6">Catalyzes the transfer of a formyl group from 10-formyltetrahydrofolate to 5-phospho-ribosyl-glycinamide (GAR), producing 5-phospho-ribosyl-N-formylglycinamide (FGAR) and tetrahydrofolate.</text>
</comment>
<accession>A0ABR7TPJ5</accession>
<dbReference type="PROSITE" id="PS00373">
    <property type="entry name" value="GART"/>
    <property type="match status" value="1"/>
</dbReference>